<keyword evidence="4" id="KW-1185">Reference proteome</keyword>
<dbReference type="NCBIfam" id="NF033550">
    <property type="entry name" value="transpos_ISL3"/>
    <property type="match status" value="1"/>
</dbReference>
<gene>
    <name evidence="3" type="ORF">CP975_34805</name>
</gene>
<sequence>MDEVRPQLEELLFSSVEDVLVESITVTDAVVRVEARSTVRQVACPGCGCRSGQVHGSYLRFPRDLPSVGRLVVVALRVRRFVCGEESCPRRTFVEQVSGFTRRFGRQTERLRSTLVSVGLALAGRAGARMADVFGTPVSRNTLLRLVASLPEPPAVVPRVVGVDEYAQRKGRIYGTVLVDVETRRPIDLLPDREADTLAAWLAERPGIEITCRDRAPFFADGATRGAPQALQVADRWHLWHNLGEAAEKCVYRHRGCLRPMPAAPDAPQETEEPTVSSPWPTGHQFAERTRAKHATVHALLAAGHSKRSVARQLGMGLNTILRFSLATTPEELFTGQWQNRVTRLDAFKPYLDQRWQDGCTNAWKLWEEIREQGYPDGHSSVRDYAKKTLRGKPQPIGPRPPSARAVSRWILTLPDALAEHDQLQLKAVLANCPEMTALAEHVRSFARMVTELEGDRLPEWIESARDTTDLPSLSRFAQHLERDLDAVIAGLTLSWNSGVVEGHVNRIKMLKRQMFGRAGFDLLRKRVLLAP</sequence>
<dbReference type="InterPro" id="IPR002560">
    <property type="entry name" value="Transposase_DDE"/>
</dbReference>
<name>A0A5J6HP30_STRAD</name>
<dbReference type="EMBL" id="CP023695">
    <property type="protein sequence ID" value="QEV21986.1"/>
    <property type="molecule type" value="Genomic_DNA"/>
</dbReference>
<feature type="domain" description="Transposase IS204/IS1001/IS1096/IS1165 DDE" evidence="1">
    <location>
        <begin position="161"/>
        <end position="350"/>
    </location>
</feature>
<dbReference type="InterPro" id="IPR029261">
    <property type="entry name" value="Transposase_Znf"/>
</dbReference>
<proteinExistence type="predicted"/>
<evidence type="ECO:0000313" key="4">
    <source>
        <dbReference type="Proteomes" id="UP000326553"/>
    </source>
</evidence>
<dbReference type="AlphaFoldDB" id="A0A5J6HP30"/>
<evidence type="ECO:0000313" key="3">
    <source>
        <dbReference type="EMBL" id="QEV21986.1"/>
    </source>
</evidence>
<dbReference type="Proteomes" id="UP000326553">
    <property type="component" value="Chromosome"/>
</dbReference>
<organism evidence="3 4">
    <name type="scientific">Streptomyces alboniger</name>
    <dbReference type="NCBI Taxonomy" id="132473"/>
    <lineage>
        <taxon>Bacteria</taxon>
        <taxon>Bacillati</taxon>
        <taxon>Actinomycetota</taxon>
        <taxon>Actinomycetes</taxon>
        <taxon>Kitasatosporales</taxon>
        <taxon>Streptomycetaceae</taxon>
        <taxon>Streptomyces</taxon>
        <taxon>Streptomyces aurantiacus group</taxon>
    </lineage>
</organism>
<evidence type="ECO:0000259" key="2">
    <source>
        <dbReference type="Pfam" id="PF14690"/>
    </source>
</evidence>
<reference evidence="3 4" key="1">
    <citation type="submission" date="2017-09" db="EMBL/GenBank/DDBJ databases">
        <authorList>
            <person name="Lee N."/>
            <person name="Cho B.-K."/>
        </authorList>
    </citation>
    <scope>NUCLEOTIDE SEQUENCE [LARGE SCALE GENOMIC DNA]</scope>
    <source>
        <strain evidence="3 4">ATCC 12461</strain>
    </source>
</reference>
<feature type="domain" description="Transposase IS204/IS1001/IS1096/IS1165 zinc-finger" evidence="2">
    <location>
        <begin position="41"/>
        <end position="85"/>
    </location>
</feature>
<dbReference type="OrthoDB" id="3238779at2"/>
<dbReference type="PANTHER" id="PTHR33498">
    <property type="entry name" value="TRANSPOSASE FOR INSERTION SEQUENCE ELEMENT IS1557"/>
    <property type="match status" value="1"/>
</dbReference>
<dbReference type="KEGG" id="salw:CP975_34805"/>
<dbReference type="PANTHER" id="PTHR33498:SF1">
    <property type="entry name" value="TRANSPOSASE FOR INSERTION SEQUENCE ELEMENT IS1557"/>
    <property type="match status" value="1"/>
</dbReference>
<protein>
    <submittedName>
        <fullName evidence="3">ISL3 family transposase</fullName>
    </submittedName>
</protein>
<dbReference type="InterPro" id="IPR047951">
    <property type="entry name" value="Transpos_ISL3"/>
</dbReference>
<dbReference type="Pfam" id="PF01610">
    <property type="entry name" value="DDE_Tnp_ISL3"/>
    <property type="match status" value="2"/>
</dbReference>
<dbReference type="Gene3D" id="1.10.10.60">
    <property type="entry name" value="Homeodomain-like"/>
    <property type="match status" value="1"/>
</dbReference>
<feature type="domain" description="Transposase IS204/IS1001/IS1096/IS1165 DDE" evidence="1">
    <location>
        <begin position="410"/>
        <end position="527"/>
    </location>
</feature>
<dbReference type="Pfam" id="PF14690">
    <property type="entry name" value="Zn_ribbon_ISL3"/>
    <property type="match status" value="1"/>
</dbReference>
<evidence type="ECO:0000259" key="1">
    <source>
        <dbReference type="Pfam" id="PF01610"/>
    </source>
</evidence>
<dbReference type="RefSeq" id="WP_055531684.1">
    <property type="nucleotide sequence ID" value="NZ_CP023695.1"/>
</dbReference>
<accession>A0A5J6HP30</accession>